<comment type="caution">
    <text evidence="7">The sequence shown here is derived from an EMBL/GenBank/DDBJ whole genome shotgun (WGS) entry which is preliminary data.</text>
</comment>
<dbReference type="Proteomes" id="UP000299102">
    <property type="component" value="Unassembled WGS sequence"/>
</dbReference>
<dbReference type="STRING" id="151549.A0A4C1U353"/>
<keyword evidence="4" id="KW-0966">Cell projection</keyword>
<evidence type="ECO:0000256" key="1">
    <source>
        <dbReference type="ARBA" id="ARBA00004230"/>
    </source>
</evidence>
<keyword evidence="2" id="KW-0282">Flagellum</keyword>
<dbReference type="EMBL" id="BGZK01000119">
    <property type="protein sequence ID" value="GBP20484.1"/>
    <property type="molecule type" value="Genomic_DNA"/>
</dbReference>
<evidence type="ECO:0000313" key="8">
    <source>
        <dbReference type="Proteomes" id="UP000299102"/>
    </source>
</evidence>
<name>A0A4C1U353_EUMVA</name>
<evidence type="ECO:0000256" key="6">
    <source>
        <dbReference type="SAM" id="MobiDB-lite"/>
    </source>
</evidence>
<sequence length="447" mass="49883">MVDARATGSRAETDSIVQTRCSPDSGLKDGSLFQRNARTPRATVLLPANHRTGEISLHTQEICKSGARHFAAAIKTQPYDLLRWSYEYFRAVAEGRPPPVKLRLEYPVYSTEGGLTRGYLKVLANQLAGFDEVPISKLQEIWEGSCLDVEEFKRILCLADAFMRSETVSRLKFLAIAAGLLTKRSHRCFVGLLVKNRTSGGGCRGPMEEIWYNEEGSLTHTMILLCETLTGGPEGGSAAVPVDIFLEMYKCLAYIDASKEVTYYNGWREGLLPVETPPLEEEEGEGEKSATTIGTPSSTTDDFWEEIEEEGLTKIHLTDERVAKSNKISMKLEEPVIGRISRTPSVERDAQREMENILKECRGYVVLDSLKYLLVSLKKKLRQMSTDLLGDTAEEEQEVEPQTVVRNDDVELHVYDEDCNQCQLEFYGGATAATTDDVTVRQLASVT</sequence>
<comment type="similarity">
    <text evidence="5">Belongs to the ropporin family.</text>
</comment>
<keyword evidence="3" id="KW-0969">Cilium</keyword>
<dbReference type="OrthoDB" id="10067602at2759"/>
<evidence type="ECO:0000256" key="4">
    <source>
        <dbReference type="ARBA" id="ARBA00023273"/>
    </source>
</evidence>
<gene>
    <name evidence="7" type="primary">ropn1l</name>
    <name evidence="7" type="ORF">EVAR_78860_1</name>
</gene>
<reference evidence="7 8" key="1">
    <citation type="journal article" date="2019" name="Commun. Biol.">
        <title>The bagworm genome reveals a unique fibroin gene that provides high tensile strength.</title>
        <authorList>
            <person name="Kono N."/>
            <person name="Nakamura H."/>
            <person name="Ohtoshi R."/>
            <person name="Tomita M."/>
            <person name="Numata K."/>
            <person name="Arakawa K."/>
        </authorList>
    </citation>
    <scope>NUCLEOTIDE SEQUENCE [LARGE SCALE GENOMIC DNA]</scope>
</reference>
<comment type="subcellular location">
    <subcellularLocation>
        <location evidence="1">Cell projection</location>
        <location evidence="1">Cilium</location>
        <location evidence="1">Flagellum</location>
    </subcellularLocation>
</comment>
<accession>A0A4C1U353</accession>
<evidence type="ECO:0000313" key="7">
    <source>
        <dbReference type="EMBL" id="GBP20484.1"/>
    </source>
</evidence>
<dbReference type="PANTHER" id="PTHR14952">
    <property type="entry name" value="ROPPORIN-1-LIKE PROTEIN"/>
    <property type="match status" value="1"/>
</dbReference>
<evidence type="ECO:0000256" key="3">
    <source>
        <dbReference type="ARBA" id="ARBA00023069"/>
    </source>
</evidence>
<feature type="region of interest" description="Disordered" evidence="6">
    <location>
        <begin position="276"/>
        <end position="300"/>
    </location>
</feature>
<dbReference type="PANTHER" id="PTHR14952:SF9">
    <property type="entry name" value="EF-HAND DOMAIN-CONTAINING PROTEIN"/>
    <property type="match status" value="1"/>
</dbReference>
<feature type="region of interest" description="Disordered" evidence="6">
    <location>
        <begin position="1"/>
        <end position="21"/>
    </location>
</feature>
<dbReference type="GO" id="GO:0031514">
    <property type="term" value="C:motile cilium"/>
    <property type="evidence" value="ECO:0007669"/>
    <property type="project" value="UniProtKB-SubCell"/>
</dbReference>
<protein>
    <submittedName>
        <fullName evidence="7">Ropporin-1-like protein</fullName>
    </submittedName>
</protein>
<organism evidence="7 8">
    <name type="scientific">Eumeta variegata</name>
    <name type="common">Bagworm moth</name>
    <name type="synonym">Eumeta japonica</name>
    <dbReference type="NCBI Taxonomy" id="151549"/>
    <lineage>
        <taxon>Eukaryota</taxon>
        <taxon>Metazoa</taxon>
        <taxon>Ecdysozoa</taxon>
        <taxon>Arthropoda</taxon>
        <taxon>Hexapoda</taxon>
        <taxon>Insecta</taxon>
        <taxon>Pterygota</taxon>
        <taxon>Neoptera</taxon>
        <taxon>Endopterygota</taxon>
        <taxon>Lepidoptera</taxon>
        <taxon>Glossata</taxon>
        <taxon>Ditrysia</taxon>
        <taxon>Tineoidea</taxon>
        <taxon>Psychidae</taxon>
        <taxon>Oiketicinae</taxon>
        <taxon>Eumeta</taxon>
    </lineage>
</organism>
<keyword evidence="8" id="KW-1185">Reference proteome</keyword>
<proteinExistence type="inferred from homology"/>
<evidence type="ECO:0000256" key="2">
    <source>
        <dbReference type="ARBA" id="ARBA00022846"/>
    </source>
</evidence>
<evidence type="ECO:0000256" key="5">
    <source>
        <dbReference type="ARBA" id="ARBA00035651"/>
    </source>
</evidence>
<dbReference type="AlphaFoldDB" id="A0A4C1U353"/>
<feature type="compositionally biased region" description="Polar residues" evidence="6">
    <location>
        <begin position="289"/>
        <end position="300"/>
    </location>
</feature>